<dbReference type="GeneID" id="93654045"/>
<gene>
    <name evidence="7" type="ORF">I9W82_005416</name>
</gene>
<keyword evidence="3 6" id="KW-0812">Transmembrane</keyword>
<dbReference type="InterPro" id="IPR007915">
    <property type="entry name" value="TMEM258/Ost5"/>
</dbReference>
<evidence type="ECO:0000256" key="2">
    <source>
        <dbReference type="ARBA" id="ARBA00009825"/>
    </source>
</evidence>
<keyword evidence="8" id="KW-1185">Reference proteome</keyword>
<reference evidence="7 8" key="1">
    <citation type="submission" date="2020-12" db="EMBL/GenBank/DDBJ databases">
        <title>Effect of drift, selection, and recombination on the evolution of hybrid genomes in Candida yeast pathogens.</title>
        <authorList>
            <person name="Mixao V."/>
            <person name="Ksiezopolska E."/>
            <person name="Saus E."/>
            <person name="Boekhout T."/>
            <person name="Gacser A."/>
            <person name="Gabaldon T."/>
        </authorList>
    </citation>
    <scope>NUCLEOTIDE SEQUENCE [LARGE SCALE GENOMIC DNA]</scope>
    <source>
        <strain evidence="7 8">BP57</strain>
    </source>
</reference>
<evidence type="ECO:0000313" key="7">
    <source>
        <dbReference type="EMBL" id="KAG5417780.1"/>
    </source>
</evidence>
<dbReference type="OrthoDB" id="4019621at2759"/>
<proteinExistence type="inferred from homology"/>
<dbReference type="EMBL" id="JAEOAQ010000007">
    <property type="protein sequence ID" value="KAG5417780.1"/>
    <property type="molecule type" value="Genomic_DNA"/>
</dbReference>
<protein>
    <recommendedName>
        <fullName evidence="6">Dolichyl-diphosphooligosaccharide-protein glycosyltransferase subunit OST5</fullName>
    </recommendedName>
</protein>
<dbReference type="RefSeq" id="XP_067546896.1">
    <property type="nucleotide sequence ID" value="XM_067694590.1"/>
</dbReference>
<sequence>MSNQAATYNEAVQSFQSGTPVVNSAITATTTIFTIFLILLSFGSLSFTLLGDIKKKSLISYLISAIVASLSIGFGAVHVMNFVGVYI</sequence>
<comment type="subunit">
    <text evidence="6">Component of the oligosaccharyltransferase (OST) complex.</text>
</comment>
<evidence type="ECO:0000256" key="5">
    <source>
        <dbReference type="ARBA" id="ARBA00023136"/>
    </source>
</evidence>
<name>A0A8H7ZE59_9ASCO</name>
<keyword evidence="4 6" id="KW-1133">Transmembrane helix</keyword>
<evidence type="ECO:0000256" key="1">
    <source>
        <dbReference type="ARBA" id="ARBA00004141"/>
    </source>
</evidence>
<feature type="transmembrane region" description="Helical" evidence="6">
    <location>
        <begin position="58"/>
        <end position="80"/>
    </location>
</feature>
<accession>A0A8H7ZE59</accession>
<dbReference type="GO" id="GO:0008250">
    <property type="term" value="C:oligosaccharyltransferase complex"/>
    <property type="evidence" value="ECO:0007669"/>
    <property type="project" value="UniProtKB-UniRule"/>
</dbReference>
<comment type="similarity">
    <text evidence="2 6">Belongs to the OST5 family.</text>
</comment>
<keyword evidence="5 6" id="KW-0472">Membrane</keyword>
<dbReference type="AlphaFoldDB" id="A0A8H7ZE59"/>
<dbReference type="GO" id="GO:0006487">
    <property type="term" value="P:protein N-linked glycosylation"/>
    <property type="evidence" value="ECO:0007669"/>
    <property type="project" value="UniProtKB-UniRule"/>
</dbReference>
<evidence type="ECO:0000256" key="3">
    <source>
        <dbReference type="ARBA" id="ARBA00022692"/>
    </source>
</evidence>
<evidence type="ECO:0000256" key="4">
    <source>
        <dbReference type="ARBA" id="ARBA00022989"/>
    </source>
</evidence>
<organism evidence="7 8">
    <name type="scientific">Candida metapsilosis</name>
    <dbReference type="NCBI Taxonomy" id="273372"/>
    <lineage>
        <taxon>Eukaryota</taxon>
        <taxon>Fungi</taxon>
        <taxon>Dikarya</taxon>
        <taxon>Ascomycota</taxon>
        <taxon>Saccharomycotina</taxon>
        <taxon>Pichiomycetes</taxon>
        <taxon>Debaryomycetaceae</taxon>
        <taxon>Candida/Lodderomyces clade</taxon>
        <taxon>Candida</taxon>
    </lineage>
</organism>
<feature type="transmembrane region" description="Helical" evidence="6">
    <location>
        <begin position="25"/>
        <end position="51"/>
    </location>
</feature>
<evidence type="ECO:0000256" key="6">
    <source>
        <dbReference type="RuleBase" id="RU367008"/>
    </source>
</evidence>
<comment type="caution">
    <text evidence="7">The sequence shown here is derived from an EMBL/GenBank/DDBJ whole genome shotgun (WGS) entry which is preliminary data.</text>
</comment>
<dbReference type="Pfam" id="PF05251">
    <property type="entry name" value="Ost5"/>
    <property type="match status" value="1"/>
</dbReference>
<comment type="function">
    <text evidence="6">Subunit of the oligosaccharyl transferase (OST) complex that catalyzes the initial transfer of a defined glycan (Glc(3)Man(9)GlcNAc(2) in eukaryotes) from the lipid carrier dolichol-pyrophosphate to an asparagine residue within an Asn-X-Ser/Thr consensus motif in nascent polypeptide chains, the first step in protein N-glycosylation. N-glycosylation occurs cotranslationally and the complex associates with the Sec61 complex at the channel-forming translocon complex that mediates protein translocation across the endoplasmic reticulum (ER). All subunits are required for a maximal enzyme activity.</text>
</comment>
<comment type="subcellular location">
    <subcellularLocation>
        <location evidence="1 6">Membrane</location>
        <topology evidence="1 6">Multi-pass membrane protein</topology>
    </subcellularLocation>
</comment>
<evidence type="ECO:0000313" key="8">
    <source>
        <dbReference type="Proteomes" id="UP000669133"/>
    </source>
</evidence>
<dbReference type="Proteomes" id="UP000669133">
    <property type="component" value="Unassembled WGS sequence"/>
</dbReference>